<dbReference type="AlphaFoldDB" id="A0A8S3Y2Z3"/>
<dbReference type="EMBL" id="CAJQZP010001411">
    <property type="protein sequence ID" value="CAG5044218.1"/>
    <property type="molecule type" value="Genomic_DNA"/>
</dbReference>
<gene>
    <name evidence="1" type="ORF">PAPOLLO_LOCUS22958</name>
</gene>
<evidence type="ECO:0000313" key="2">
    <source>
        <dbReference type="Proteomes" id="UP000691718"/>
    </source>
</evidence>
<comment type="caution">
    <text evidence="1">The sequence shown here is derived from an EMBL/GenBank/DDBJ whole genome shotgun (WGS) entry which is preliminary data.</text>
</comment>
<reference evidence="1" key="1">
    <citation type="submission" date="2021-04" db="EMBL/GenBank/DDBJ databases">
        <authorList>
            <person name="Tunstrom K."/>
        </authorList>
    </citation>
    <scope>NUCLEOTIDE SEQUENCE</scope>
</reference>
<proteinExistence type="predicted"/>
<accession>A0A8S3Y2Z3</accession>
<dbReference type="Proteomes" id="UP000691718">
    <property type="component" value="Unassembled WGS sequence"/>
</dbReference>
<protein>
    <submittedName>
        <fullName evidence="1">(apollo) hypothetical protein</fullName>
    </submittedName>
</protein>
<dbReference type="OrthoDB" id="7422360at2759"/>
<name>A0A8S3Y2Z3_PARAO</name>
<keyword evidence="2" id="KW-1185">Reference proteome</keyword>
<sequence>MSLNNKSNLGLLSKNYLREQNLEHLLKQPSRIYNADEGAFFLSPKSGCVLVRRGDKNVYTTSGNEKENLTVLVTANAAGQIAPPMIVFAYECVPKPISDSVRFRFDCDQNQAGCEPASKWNEDSDSIVENTEGENKMVTVKRRLKLAFHKRPQKKSQRPLSHSVSDLENMPLSSLASSSSKVSVKDLKTGCYVIVTYEGEYFPGKIEDKNRGMYEISTMVLSTGNTFRWPDRADKIW</sequence>
<evidence type="ECO:0000313" key="1">
    <source>
        <dbReference type="EMBL" id="CAG5044218.1"/>
    </source>
</evidence>
<organism evidence="1 2">
    <name type="scientific">Parnassius apollo</name>
    <name type="common">Apollo butterfly</name>
    <name type="synonym">Papilio apollo</name>
    <dbReference type="NCBI Taxonomy" id="110799"/>
    <lineage>
        <taxon>Eukaryota</taxon>
        <taxon>Metazoa</taxon>
        <taxon>Ecdysozoa</taxon>
        <taxon>Arthropoda</taxon>
        <taxon>Hexapoda</taxon>
        <taxon>Insecta</taxon>
        <taxon>Pterygota</taxon>
        <taxon>Neoptera</taxon>
        <taxon>Endopterygota</taxon>
        <taxon>Lepidoptera</taxon>
        <taxon>Glossata</taxon>
        <taxon>Ditrysia</taxon>
        <taxon>Papilionoidea</taxon>
        <taxon>Papilionidae</taxon>
        <taxon>Parnassiinae</taxon>
        <taxon>Parnassini</taxon>
        <taxon>Parnassius</taxon>
        <taxon>Parnassius</taxon>
    </lineage>
</organism>